<dbReference type="EC" id="4.2.1.17" evidence="2"/>
<keyword evidence="3" id="KW-1185">Reference proteome</keyword>
<dbReference type="GO" id="GO:0004300">
    <property type="term" value="F:enoyl-CoA hydratase activity"/>
    <property type="evidence" value="ECO:0007669"/>
    <property type="project" value="UniProtKB-EC"/>
</dbReference>
<dbReference type="RefSeq" id="WP_283756068.1">
    <property type="nucleotide sequence ID" value="NZ_JAQOSP010000148.1"/>
</dbReference>
<dbReference type="Gene3D" id="3.90.226.10">
    <property type="entry name" value="2-enoyl-CoA Hydratase, Chain A, domain 1"/>
    <property type="match status" value="1"/>
</dbReference>
<comment type="caution">
    <text evidence="2">The sequence shown here is derived from an EMBL/GenBank/DDBJ whole genome shotgun (WGS) entry which is preliminary data.</text>
</comment>
<dbReference type="SUPFAM" id="SSF52096">
    <property type="entry name" value="ClpP/crotonase"/>
    <property type="match status" value="1"/>
</dbReference>
<dbReference type="InterPro" id="IPR029045">
    <property type="entry name" value="ClpP/crotonase-like_dom_sf"/>
</dbReference>
<keyword evidence="2" id="KW-0456">Lyase</keyword>
<reference evidence="2 3" key="1">
    <citation type="submission" date="2023-01" db="EMBL/GenBank/DDBJ databases">
        <title>Novel diversity within Roseofilum (Cyanobacteria; Desertifilaceae) from marine benthic mats with descriptions of four novel species.</title>
        <authorList>
            <person name="Wang Y."/>
            <person name="Berthold D.E."/>
            <person name="Hu J."/>
            <person name="Lefler F.W."/>
            <person name="Laughinghouse H.D. IV."/>
        </authorList>
    </citation>
    <scope>NUCLEOTIDE SEQUENCE [LARGE SCALE GENOMIC DNA]</scope>
    <source>
        <strain evidence="2 3">BLCC-M154</strain>
    </source>
</reference>
<dbReference type="PANTHER" id="PTHR42964">
    <property type="entry name" value="ENOYL-COA HYDRATASE"/>
    <property type="match status" value="1"/>
</dbReference>
<evidence type="ECO:0000313" key="2">
    <source>
        <dbReference type="EMBL" id="MDJ1172318.1"/>
    </source>
</evidence>
<evidence type="ECO:0000256" key="1">
    <source>
        <dbReference type="ARBA" id="ARBA00005254"/>
    </source>
</evidence>
<proteinExistence type="inferred from homology"/>
<dbReference type="EMBL" id="JAQOSP010000148">
    <property type="protein sequence ID" value="MDJ1172318.1"/>
    <property type="molecule type" value="Genomic_DNA"/>
</dbReference>
<sequence length="254" mass="28388">MDYQTLKISDQGVVQRIQLYRPEANNSINSQLTIELLSALQAAEAEEVVKVIILEGLPDVFCTGMDFGEVATAQELDPKGRYNAYYDILKQMSQSSKVILSVVRGKVQAGGVGLVAASDLVIADETATFVLSELLFGLLPACVLPFLIRRVGFQKAYRLALTTQTISASEAEKWGLIDEYGSSTNQLISKYIRRLKYLPSSGVKELKNYISQLWIVQAETQDLAVNEIFRLITEPTVQEKIKRFQQEGLFPWQT</sequence>
<dbReference type="NCBIfam" id="NF005498">
    <property type="entry name" value="PRK07112.1"/>
    <property type="match status" value="1"/>
</dbReference>
<dbReference type="Pfam" id="PF00378">
    <property type="entry name" value="ECH_1"/>
    <property type="match status" value="1"/>
</dbReference>
<dbReference type="InterPro" id="IPR001753">
    <property type="entry name" value="Enoyl-CoA_hydra/iso"/>
</dbReference>
<accession>A0ABT7AZI2</accession>
<dbReference type="Proteomes" id="UP001235303">
    <property type="component" value="Unassembled WGS sequence"/>
</dbReference>
<dbReference type="InterPro" id="IPR051683">
    <property type="entry name" value="Enoyl-CoA_Hydratase/Isomerase"/>
</dbReference>
<name>A0ABT7AZI2_9CYAN</name>
<gene>
    <name evidence="2" type="ORF">PMG71_23085</name>
</gene>
<protein>
    <submittedName>
        <fullName evidence="2">Enoyl-CoA hydratase/isomerase</fullName>
        <ecNumber evidence="2">4.2.1.17</ecNumber>
    </submittedName>
</protein>
<dbReference type="CDD" id="cd06558">
    <property type="entry name" value="crotonase-like"/>
    <property type="match status" value="1"/>
</dbReference>
<dbReference type="PANTHER" id="PTHR42964:SF1">
    <property type="entry name" value="POLYKETIDE BIOSYNTHESIS ENOYL-COA HYDRATASE PKSH-RELATED"/>
    <property type="match status" value="1"/>
</dbReference>
<organism evidence="2 3">
    <name type="scientific">Roseofilum acuticapitatum BLCC-M154</name>
    <dbReference type="NCBI Taxonomy" id="3022444"/>
    <lineage>
        <taxon>Bacteria</taxon>
        <taxon>Bacillati</taxon>
        <taxon>Cyanobacteriota</taxon>
        <taxon>Cyanophyceae</taxon>
        <taxon>Desertifilales</taxon>
        <taxon>Desertifilaceae</taxon>
        <taxon>Roseofilum</taxon>
        <taxon>Roseofilum acuticapitatum</taxon>
    </lineage>
</organism>
<comment type="similarity">
    <text evidence="1">Belongs to the enoyl-CoA hydratase/isomerase family.</text>
</comment>
<evidence type="ECO:0000313" key="3">
    <source>
        <dbReference type="Proteomes" id="UP001235303"/>
    </source>
</evidence>